<feature type="binding site" evidence="9">
    <location>
        <position position="182"/>
    </location>
    <ligand>
        <name>Zn(2+)</name>
        <dbReference type="ChEBI" id="CHEBI:29105"/>
        <note>catalytic</note>
    </ligand>
</feature>
<keyword evidence="2 9" id="KW-0645">Protease</keyword>
<evidence type="ECO:0000256" key="3">
    <source>
        <dbReference type="ARBA" id="ARBA00022723"/>
    </source>
</evidence>
<reference evidence="10 11" key="2">
    <citation type="journal article" date="2020" name="Microbiol. Resour. Announc.">
        <title>Antarctic desert soil bacteria exhibit high novel natural product potential, evaluated through long-read genome sequencing and comparative genomics.</title>
        <authorList>
            <person name="Benaud N."/>
            <person name="Edwards R.J."/>
            <person name="Amos T.G."/>
            <person name="D'Agostino P.M."/>
            <person name="Gutierrez-Chavez C."/>
            <person name="Montgomery K."/>
            <person name="Nicetic I."/>
            <person name="Ferrari B.C."/>
        </authorList>
    </citation>
    <scope>NUCLEOTIDE SEQUENCE [LARGE SCALE GENOMIC DNA]</scope>
    <source>
        <strain evidence="10 11">SPB151</strain>
    </source>
</reference>
<dbReference type="GO" id="GO:0160237">
    <property type="term" value="F:D-Ala-D-Ala dipeptidase activity"/>
    <property type="evidence" value="ECO:0007669"/>
    <property type="project" value="UniProtKB-EC"/>
</dbReference>
<keyword evidence="6 9" id="KW-0224">Dipeptidase</keyword>
<dbReference type="InterPro" id="IPR000755">
    <property type="entry name" value="A_A_dipeptidase"/>
</dbReference>
<dbReference type="GO" id="GO:0008237">
    <property type="term" value="F:metallopeptidase activity"/>
    <property type="evidence" value="ECO:0007669"/>
    <property type="project" value="UniProtKB-KW"/>
</dbReference>
<accession>A0A7G6X2I6</accession>
<organism evidence="10 11">
    <name type="scientific">Kribbella qitaiheensis</name>
    <dbReference type="NCBI Taxonomy" id="1544730"/>
    <lineage>
        <taxon>Bacteria</taxon>
        <taxon>Bacillati</taxon>
        <taxon>Actinomycetota</taxon>
        <taxon>Actinomycetes</taxon>
        <taxon>Propionibacteriales</taxon>
        <taxon>Kribbellaceae</taxon>
        <taxon>Kribbella</taxon>
    </lineage>
</organism>
<evidence type="ECO:0000256" key="9">
    <source>
        <dbReference type="HAMAP-Rule" id="MF_01924"/>
    </source>
</evidence>
<evidence type="ECO:0000256" key="4">
    <source>
        <dbReference type="ARBA" id="ARBA00022801"/>
    </source>
</evidence>
<evidence type="ECO:0000256" key="2">
    <source>
        <dbReference type="ARBA" id="ARBA00022670"/>
    </source>
</evidence>
<proteinExistence type="inferred from homology"/>
<keyword evidence="4 9" id="KW-0378">Hydrolase</keyword>
<keyword evidence="11" id="KW-1185">Reference proteome</keyword>
<dbReference type="KEGG" id="kqi:F1D05_24240"/>
<keyword evidence="3 9" id="KW-0479">Metal-binding</keyword>
<feature type="site" description="Transition state stabilizer" evidence="9">
    <location>
        <position position="68"/>
    </location>
</feature>
<comment type="cofactor">
    <cofactor evidence="9">
        <name>Zn(2+)</name>
        <dbReference type="ChEBI" id="CHEBI:29105"/>
    </cofactor>
    <text evidence="9">Binds 1 zinc ion per subunit.</text>
</comment>
<evidence type="ECO:0000256" key="7">
    <source>
        <dbReference type="ARBA" id="ARBA00023049"/>
    </source>
</evidence>
<feature type="binding site" evidence="9">
    <location>
        <position position="119"/>
    </location>
    <ligand>
        <name>Zn(2+)</name>
        <dbReference type="ChEBI" id="CHEBI:29105"/>
        <note>catalytic</note>
    </ligand>
</feature>
<evidence type="ECO:0000313" key="11">
    <source>
        <dbReference type="Proteomes" id="UP000515563"/>
    </source>
</evidence>
<keyword evidence="7 9" id="KW-0482">Metalloprotease</keyword>
<dbReference type="SUPFAM" id="SSF55166">
    <property type="entry name" value="Hedgehog/DD-peptidase"/>
    <property type="match status" value="1"/>
</dbReference>
<dbReference type="HAMAP" id="MF_01924">
    <property type="entry name" value="A_A_dipeptidase"/>
    <property type="match status" value="1"/>
</dbReference>
<dbReference type="PANTHER" id="PTHR43126:SF2">
    <property type="entry name" value="D-ALANYL-D-ALANINE DIPEPTIDASE"/>
    <property type="match status" value="1"/>
</dbReference>
<comment type="similarity">
    <text evidence="9">Belongs to the peptidase M15D family.</text>
</comment>
<evidence type="ECO:0000256" key="1">
    <source>
        <dbReference type="ARBA" id="ARBA00001362"/>
    </source>
</evidence>
<comment type="catalytic activity">
    <reaction evidence="1 9">
        <text>D-alanyl-D-alanine + H2O = 2 D-alanine</text>
        <dbReference type="Rhea" id="RHEA:20661"/>
        <dbReference type="ChEBI" id="CHEBI:15377"/>
        <dbReference type="ChEBI" id="CHEBI:57416"/>
        <dbReference type="ChEBI" id="CHEBI:57822"/>
        <dbReference type="EC" id="3.4.13.22"/>
    </reaction>
</comment>
<evidence type="ECO:0000256" key="5">
    <source>
        <dbReference type="ARBA" id="ARBA00022833"/>
    </source>
</evidence>
<dbReference type="GO" id="GO:0071555">
    <property type="term" value="P:cell wall organization"/>
    <property type="evidence" value="ECO:0007669"/>
    <property type="project" value="UniProtKB-KW"/>
</dbReference>
<evidence type="ECO:0000256" key="8">
    <source>
        <dbReference type="ARBA" id="ARBA00023316"/>
    </source>
</evidence>
<evidence type="ECO:0000256" key="6">
    <source>
        <dbReference type="ARBA" id="ARBA00022997"/>
    </source>
</evidence>
<dbReference type="CDD" id="cd14843">
    <property type="entry name" value="D-Ala-D-Ala_dipeptidase_like"/>
    <property type="match status" value="1"/>
</dbReference>
<keyword evidence="5 9" id="KW-0862">Zinc</keyword>
<name>A0A7G6X2I6_9ACTN</name>
<dbReference type="InterPro" id="IPR009045">
    <property type="entry name" value="Zn_M74/Hedgehog-like"/>
</dbReference>
<sequence length="217" mass="23795">MTAHVLLSDERITRIPAIESGEPLVELESRGFSAEGRQYVREGLADRLAVAQTFLPTGVRLHIVEGLRPIESQQEIYDGYRAELEKLNPGISDREAHVLASRFVSPVEVAPHVAGAAVDLTLVGENGPFDLGTPIDATPEQSDGACFFDATNISREARTNRSLLADVLTSAGLVNYPTEWWHWSFGDRYWAYCEKQPNAIYGPTVAPELSSLSTPAE</sequence>
<dbReference type="GO" id="GO:0006508">
    <property type="term" value="P:proteolysis"/>
    <property type="evidence" value="ECO:0007669"/>
    <property type="project" value="UniProtKB-KW"/>
</dbReference>
<dbReference type="Proteomes" id="UP000515563">
    <property type="component" value="Chromosome"/>
</dbReference>
<evidence type="ECO:0000313" key="10">
    <source>
        <dbReference type="EMBL" id="QNE20451.1"/>
    </source>
</evidence>
<protein>
    <recommendedName>
        <fullName evidence="9">D-alanyl-D-alanine dipeptidase</fullName>
        <shortName evidence="9">D-Ala-D-Ala dipeptidase</shortName>
        <ecNumber evidence="9">3.4.13.22</ecNumber>
    </recommendedName>
</protein>
<dbReference type="Pfam" id="PF01427">
    <property type="entry name" value="Peptidase_M15"/>
    <property type="match status" value="1"/>
</dbReference>
<dbReference type="GO" id="GO:0008270">
    <property type="term" value="F:zinc ion binding"/>
    <property type="evidence" value="ECO:0007669"/>
    <property type="project" value="UniProtKB-UniRule"/>
</dbReference>
<feature type="binding site" evidence="9">
    <location>
        <position position="112"/>
    </location>
    <ligand>
        <name>Zn(2+)</name>
        <dbReference type="ChEBI" id="CHEBI:29105"/>
        <note>catalytic</note>
    </ligand>
</feature>
<gene>
    <name evidence="10" type="ORF">F1D05_24240</name>
</gene>
<dbReference type="RefSeq" id="WP_185442711.1">
    <property type="nucleotide sequence ID" value="NZ_CP043661.1"/>
</dbReference>
<dbReference type="EC" id="3.4.13.22" evidence="9"/>
<dbReference type="AlphaFoldDB" id="A0A7G6X2I6"/>
<keyword evidence="8" id="KW-0961">Cell wall biogenesis/degradation</keyword>
<dbReference type="Gene3D" id="3.30.1380.10">
    <property type="match status" value="1"/>
</dbReference>
<dbReference type="PANTHER" id="PTHR43126">
    <property type="entry name" value="D-ALANYL-D-ALANINE DIPEPTIDASE"/>
    <property type="match status" value="1"/>
</dbReference>
<reference evidence="11" key="1">
    <citation type="submission" date="2019-09" db="EMBL/GenBank/DDBJ databases">
        <title>Antimicrobial potential of Antarctic Bacteria.</title>
        <authorList>
            <person name="Benaud N."/>
            <person name="Edwards R.J."/>
            <person name="Ferrari B.C."/>
        </authorList>
    </citation>
    <scope>NUCLEOTIDE SEQUENCE [LARGE SCALE GENOMIC DNA]</scope>
    <source>
        <strain evidence="11">SPB151</strain>
    </source>
</reference>
<feature type="active site" description="Proton donor/acceptor" evidence="9">
    <location>
        <position position="179"/>
    </location>
</feature>
<comment type="function">
    <text evidence="9">Catalyzes hydrolysis of the D-alanyl-D-alanine dipeptide.</text>
</comment>
<dbReference type="EMBL" id="CP043661">
    <property type="protein sequence ID" value="QNE20451.1"/>
    <property type="molecule type" value="Genomic_DNA"/>
</dbReference>